<keyword evidence="6 7" id="KW-0472">Membrane</keyword>
<feature type="transmembrane region" description="Helical" evidence="7">
    <location>
        <begin position="252"/>
        <end position="274"/>
    </location>
</feature>
<sequence>MELVSGQEMIGANPSVNSKWNLRRQTLAIIVISVLLLAAMTVSGFLIENEKLSVNLEARNSSPSLDHLFGTDWLGRDMLARTLKGLTLSFGVGLLTAFLSTIIALFLSLLSSWNKKIDHGVTWLIDLFISMPHVVTLLLISFAIGGGFKGVVTGIALTHWPSLTRLLRAEVMKVKTEQYIGVSRQLGKSRWWIACNHYLPHLMPQIMVGFILLFPHTILHEAAITFLGFGLSPEQPAIGIILSESMRYLSTGMWWLAFFPGLSLVIMVGIFDLLGNSIRKLIDPFHGQR</sequence>
<evidence type="ECO:0000256" key="2">
    <source>
        <dbReference type="ARBA" id="ARBA00022448"/>
    </source>
</evidence>
<comment type="subcellular location">
    <subcellularLocation>
        <location evidence="1 7">Cell membrane</location>
        <topology evidence="1 7">Multi-pass membrane protein</topology>
    </subcellularLocation>
</comment>
<evidence type="ECO:0000256" key="1">
    <source>
        <dbReference type="ARBA" id="ARBA00004651"/>
    </source>
</evidence>
<dbReference type="GO" id="GO:0005886">
    <property type="term" value="C:plasma membrane"/>
    <property type="evidence" value="ECO:0007669"/>
    <property type="project" value="UniProtKB-SubCell"/>
</dbReference>
<evidence type="ECO:0000313" key="10">
    <source>
        <dbReference type="Proteomes" id="UP000538292"/>
    </source>
</evidence>
<feature type="transmembrane region" description="Helical" evidence="7">
    <location>
        <begin position="123"/>
        <end position="144"/>
    </location>
</feature>
<proteinExistence type="inferred from homology"/>
<evidence type="ECO:0000256" key="5">
    <source>
        <dbReference type="ARBA" id="ARBA00022989"/>
    </source>
</evidence>
<dbReference type="PROSITE" id="PS50928">
    <property type="entry name" value="ABC_TM1"/>
    <property type="match status" value="1"/>
</dbReference>
<keyword evidence="3" id="KW-1003">Cell membrane</keyword>
<name>A0A7W2AQC9_9BACL</name>
<keyword evidence="10" id="KW-1185">Reference proteome</keyword>
<keyword evidence="2 7" id="KW-0813">Transport</keyword>
<dbReference type="EMBL" id="JACEOL010000018">
    <property type="protein sequence ID" value="MBA4601834.1"/>
    <property type="molecule type" value="Genomic_DNA"/>
</dbReference>
<dbReference type="AlphaFoldDB" id="A0A7W2AQC9"/>
<comment type="caution">
    <text evidence="9">The sequence shown here is derived from an EMBL/GenBank/DDBJ whole genome shotgun (WGS) entry which is preliminary data.</text>
</comment>
<dbReference type="GO" id="GO:0055085">
    <property type="term" value="P:transmembrane transport"/>
    <property type="evidence" value="ECO:0007669"/>
    <property type="project" value="InterPro"/>
</dbReference>
<gene>
    <name evidence="9" type="ORF">H2C83_05755</name>
</gene>
<accession>A0A7W2AQC9</accession>
<dbReference type="InterPro" id="IPR000515">
    <property type="entry name" value="MetI-like"/>
</dbReference>
<keyword evidence="5 7" id="KW-1133">Transmembrane helix</keyword>
<evidence type="ECO:0000256" key="3">
    <source>
        <dbReference type="ARBA" id="ARBA00022475"/>
    </source>
</evidence>
<dbReference type="CDD" id="cd06261">
    <property type="entry name" value="TM_PBP2"/>
    <property type="match status" value="1"/>
</dbReference>
<reference evidence="9 10" key="1">
    <citation type="submission" date="2020-07" db="EMBL/GenBank/DDBJ databases">
        <title>Thermoactinomyces phylogeny.</title>
        <authorList>
            <person name="Dunlap C."/>
        </authorList>
    </citation>
    <scope>NUCLEOTIDE SEQUENCE [LARGE SCALE GENOMIC DNA]</scope>
    <source>
        <strain evidence="9 10">AMNI-1</strain>
    </source>
</reference>
<dbReference type="SUPFAM" id="SSF161098">
    <property type="entry name" value="MetI-like"/>
    <property type="match status" value="1"/>
</dbReference>
<dbReference type="PANTHER" id="PTHR43386">
    <property type="entry name" value="OLIGOPEPTIDE TRANSPORT SYSTEM PERMEASE PROTEIN APPC"/>
    <property type="match status" value="1"/>
</dbReference>
<keyword evidence="4 7" id="KW-0812">Transmembrane</keyword>
<feature type="transmembrane region" description="Helical" evidence="7">
    <location>
        <begin position="27"/>
        <end position="47"/>
    </location>
</feature>
<protein>
    <submittedName>
        <fullName evidence="9">ABC transporter permease</fullName>
    </submittedName>
</protein>
<dbReference type="Pfam" id="PF00528">
    <property type="entry name" value="BPD_transp_1"/>
    <property type="match status" value="1"/>
</dbReference>
<evidence type="ECO:0000313" key="9">
    <source>
        <dbReference type="EMBL" id="MBA4601834.1"/>
    </source>
</evidence>
<dbReference type="PANTHER" id="PTHR43386:SF23">
    <property type="entry name" value="ABC TRANSPORTER"/>
    <property type="match status" value="1"/>
</dbReference>
<dbReference type="InterPro" id="IPR035906">
    <property type="entry name" value="MetI-like_sf"/>
</dbReference>
<organism evidence="9 10">
    <name type="scientific">Thermoactinomyces mirandus</name>
    <dbReference type="NCBI Taxonomy" id="2756294"/>
    <lineage>
        <taxon>Bacteria</taxon>
        <taxon>Bacillati</taxon>
        <taxon>Bacillota</taxon>
        <taxon>Bacilli</taxon>
        <taxon>Bacillales</taxon>
        <taxon>Thermoactinomycetaceae</taxon>
        <taxon>Thermoactinomyces</taxon>
    </lineage>
</organism>
<dbReference type="Proteomes" id="UP000538292">
    <property type="component" value="Unassembled WGS sequence"/>
</dbReference>
<evidence type="ECO:0000256" key="6">
    <source>
        <dbReference type="ARBA" id="ARBA00023136"/>
    </source>
</evidence>
<evidence type="ECO:0000256" key="4">
    <source>
        <dbReference type="ARBA" id="ARBA00022692"/>
    </source>
</evidence>
<comment type="similarity">
    <text evidence="7">Belongs to the binding-protein-dependent transport system permease family.</text>
</comment>
<dbReference type="Gene3D" id="1.10.3720.10">
    <property type="entry name" value="MetI-like"/>
    <property type="match status" value="1"/>
</dbReference>
<evidence type="ECO:0000259" key="8">
    <source>
        <dbReference type="PROSITE" id="PS50928"/>
    </source>
</evidence>
<evidence type="ECO:0000256" key="7">
    <source>
        <dbReference type="RuleBase" id="RU363032"/>
    </source>
</evidence>
<dbReference type="InterPro" id="IPR050366">
    <property type="entry name" value="BP-dependent_transpt_permease"/>
</dbReference>
<feature type="domain" description="ABC transmembrane type-1" evidence="8">
    <location>
        <begin position="86"/>
        <end position="275"/>
    </location>
</feature>
<feature type="transmembrane region" description="Helical" evidence="7">
    <location>
        <begin position="206"/>
        <end position="232"/>
    </location>
</feature>
<feature type="transmembrane region" description="Helical" evidence="7">
    <location>
        <begin position="88"/>
        <end position="111"/>
    </location>
</feature>